<sequence length="345" mass="36888">MDIVFSEKHGLQDGRAELVNGELKPCFEAPVRAEMVRAALASHDLGRFRDPDPLPEGALARIHDPAFLAFLEGAWDRWSAAGRTWDALPLNWRAKGMRFDRAPDSIDGQLSHYSFDAGTPITAGTWAAVTSSAAVALTGAGLVAGGAPVAFSLCRPPGHHAGTAFYGGYCFLNNAALAVQALRDAGAERVALLDVDYHHGNGSQEIFYGRDDVLFVSLHGDPMFEFPFFLGHADETGEGAGEGFNLNLPLPAGTGWPDYRTALEHGLARIRDFAPDAVVVSLGLDTFKADPISQFKLESESYPEMGGLVAGLGRPTLLVMEGGYAVDDLGLNTARFVEGFRQVVG</sequence>
<dbReference type="InterPro" id="IPR000286">
    <property type="entry name" value="HDACs"/>
</dbReference>
<dbReference type="RefSeq" id="WP_092613938.1">
    <property type="nucleotide sequence ID" value="NZ_FNCV01000001.1"/>
</dbReference>
<dbReference type="InterPro" id="IPR023696">
    <property type="entry name" value="Ureohydrolase_dom_sf"/>
</dbReference>
<organism evidence="7 8">
    <name type="scientific">Roseospirillum parvum</name>
    <dbReference type="NCBI Taxonomy" id="83401"/>
    <lineage>
        <taxon>Bacteria</taxon>
        <taxon>Pseudomonadati</taxon>
        <taxon>Pseudomonadota</taxon>
        <taxon>Alphaproteobacteria</taxon>
        <taxon>Rhodospirillales</taxon>
        <taxon>Rhodospirillaceae</taxon>
        <taxon>Roseospirillum</taxon>
    </lineage>
</organism>
<name>A0A1G7TPK4_9PROT</name>
<dbReference type="STRING" id="83401.SAMN05421742_10156"/>
<dbReference type="SUPFAM" id="SSF52768">
    <property type="entry name" value="Arginase/deacetylase"/>
    <property type="match status" value="1"/>
</dbReference>
<evidence type="ECO:0000259" key="6">
    <source>
        <dbReference type="Pfam" id="PF00850"/>
    </source>
</evidence>
<dbReference type="OrthoDB" id="9808367at2"/>
<comment type="cofactor">
    <cofactor evidence="1">
        <name>Zn(2+)</name>
        <dbReference type="ChEBI" id="CHEBI:29105"/>
    </cofactor>
</comment>
<dbReference type="Gene3D" id="3.40.800.20">
    <property type="entry name" value="Histone deacetylase domain"/>
    <property type="match status" value="1"/>
</dbReference>
<dbReference type="AlphaFoldDB" id="A0A1G7TPK4"/>
<dbReference type="GO" id="GO:0040029">
    <property type="term" value="P:epigenetic regulation of gene expression"/>
    <property type="evidence" value="ECO:0007669"/>
    <property type="project" value="TreeGrafter"/>
</dbReference>
<keyword evidence="5" id="KW-0862">Zinc</keyword>
<dbReference type="EMBL" id="FNCV01000001">
    <property type="protein sequence ID" value="SDG36934.1"/>
    <property type="molecule type" value="Genomic_DNA"/>
</dbReference>
<gene>
    <name evidence="7" type="ORF">SAMN05421742_10156</name>
</gene>
<accession>A0A1G7TPK4</accession>
<keyword evidence="4" id="KW-0378">Hydrolase</keyword>
<evidence type="ECO:0000256" key="4">
    <source>
        <dbReference type="ARBA" id="ARBA00022801"/>
    </source>
</evidence>
<dbReference type="PANTHER" id="PTHR10625:SF17">
    <property type="entry name" value="HISTONE DEACETYLASE 8"/>
    <property type="match status" value="1"/>
</dbReference>
<dbReference type="PRINTS" id="PR01270">
    <property type="entry name" value="HDASUPER"/>
</dbReference>
<dbReference type="Proteomes" id="UP000217076">
    <property type="component" value="Unassembled WGS sequence"/>
</dbReference>
<evidence type="ECO:0000256" key="2">
    <source>
        <dbReference type="ARBA" id="ARBA00005947"/>
    </source>
</evidence>
<dbReference type="CDD" id="cd10001">
    <property type="entry name" value="HDAC_classII_APAH"/>
    <property type="match status" value="1"/>
</dbReference>
<comment type="similarity">
    <text evidence="2">Belongs to the histone deacetylase family.</text>
</comment>
<dbReference type="Pfam" id="PF00850">
    <property type="entry name" value="Hist_deacetyl"/>
    <property type="match status" value="1"/>
</dbReference>
<evidence type="ECO:0000256" key="5">
    <source>
        <dbReference type="ARBA" id="ARBA00022833"/>
    </source>
</evidence>
<dbReference type="GO" id="GO:0016787">
    <property type="term" value="F:hydrolase activity"/>
    <property type="evidence" value="ECO:0007669"/>
    <property type="project" value="UniProtKB-KW"/>
</dbReference>
<keyword evidence="8" id="KW-1185">Reference proteome</keyword>
<dbReference type="InterPro" id="IPR023801">
    <property type="entry name" value="His_deacetylse_dom"/>
</dbReference>
<reference evidence="8" key="1">
    <citation type="submission" date="2016-10" db="EMBL/GenBank/DDBJ databases">
        <authorList>
            <person name="Varghese N."/>
            <person name="Submissions S."/>
        </authorList>
    </citation>
    <scope>NUCLEOTIDE SEQUENCE [LARGE SCALE GENOMIC DNA]</scope>
    <source>
        <strain evidence="8">930I</strain>
    </source>
</reference>
<evidence type="ECO:0000313" key="8">
    <source>
        <dbReference type="Proteomes" id="UP000217076"/>
    </source>
</evidence>
<dbReference type="InterPro" id="IPR037138">
    <property type="entry name" value="His_deacetylse_dom_sf"/>
</dbReference>
<proteinExistence type="inferred from homology"/>
<evidence type="ECO:0000313" key="7">
    <source>
        <dbReference type="EMBL" id="SDG36934.1"/>
    </source>
</evidence>
<protein>
    <submittedName>
        <fullName evidence="7">Acetoin utilization deacetylase AcuC</fullName>
    </submittedName>
</protein>
<evidence type="ECO:0000256" key="3">
    <source>
        <dbReference type="ARBA" id="ARBA00022723"/>
    </source>
</evidence>
<dbReference type="GO" id="GO:0046872">
    <property type="term" value="F:metal ion binding"/>
    <property type="evidence" value="ECO:0007669"/>
    <property type="project" value="UniProtKB-KW"/>
</dbReference>
<feature type="domain" description="Histone deacetylase" evidence="6">
    <location>
        <begin position="28"/>
        <end position="338"/>
    </location>
</feature>
<evidence type="ECO:0000256" key="1">
    <source>
        <dbReference type="ARBA" id="ARBA00001947"/>
    </source>
</evidence>
<dbReference type="GO" id="GO:0004407">
    <property type="term" value="F:histone deacetylase activity"/>
    <property type="evidence" value="ECO:0007669"/>
    <property type="project" value="TreeGrafter"/>
</dbReference>
<keyword evidence="3" id="KW-0479">Metal-binding</keyword>
<dbReference type="PANTHER" id="PTHR10625">
    <property type="entry name" value="HISTONE DEACETYLASE HDAC1-RELATED"/>
    <property type="match status" value="1"/>
</dbReference>